<name>A0A163TIK0_ABSGL</name>
<dbReference type="Pfam" id="PF01753">
    <property type="entry name" value="zf-MYND"/>
    <property type="match status" value="1"/>
</dbReference>
<evidence type="ECO:0000256" key="9">
    <source>
        <dbReference type="SAM" id="MobiDB-lite"/>
    </source>
</evidence>
<dbReference type="STRING" id="4829.A0A163TIK0"/>
<dbReference type="InterPro" id="IPR011990">
    <property type="entry name" value="TPR-like_helical_dom_sf"/>
</dbReference>
<dbReference type="GO" id="GO:0005524">
    <property type="term" value="F:ATP binding"/>
    <property type="evidence" value="ECO:0007669"/>
    <property type="project" value="InterPro"/>
</dbReference>
<proteinExistence type="predicted"/>
<feature type="domain" description="MYND-type" evidence="10">
    <location>
        <begin position="347"/>
        <end position="391"/>
    </location>
</feature>
<dbReference type="InterPro" id="IPR027417">
    <property type="entry name" value="P-loop_NTPase"/>
</dbReference>
<evidence type="ECO:0000259" key="10">
    <source>
        <dbReference type="PROSITE" id="PS50865"/>
    </source>
</evidence>
<accession>A0A163TIK0</accession>
<dbReference type="InParanoid" id="A0A163TIK0"/>
<evidence type="ECO:0000256" key="1">
    <source>
        <dbReference type="ARBA" id="ARBA00022448"/>
    </source>
</evidence>
<dbReference type="GO" id="GO:0007031">
    <property type="term" value="P:peroxisome organization"/>
    <property type="evidence" value="ECO:0007669"/>
    <property type="project" value="TreeGrafter"/>
</dbReference>
<dbReference type="Pfam" id="PF06472">
    <property type="entry name" value="ABC_membrane_2"/>
    <property type="match status" value="1"/>
</dbReference>
<keyword evidence="5" id="KW-0862">Zinc</keyword>
<dbReference type="PANTHER" id="PTHR11384">
    <property type="entry name" value="ATP-BINDING CASSETTE, SUB-FAMILY D MEMBER"/>
    <property type="match status" value="1"/>
</dbReference>
<dbReference type="Pfam" id="PF13181">
    <property type="entry name" value="TPR_8"/>
    <property type="match status" value="1"/>
</dbReference>
<dbReference type="Gene3D" id="1.25.40.10">
    <property type="entry name" value="Tetratricopeptide repeat domain"/>
    <property type="match status" value="1"/>
</dbReference>
<dbReference type="GO" id="GO:0005778">
    <property type="term" value="C:peroxisomal membrane"/>
    <property type="evidence" value="ECO:0007669"/>
    <property type="project" value="TreeGrafter"/>
</dbReference>
<dbReference type="InterPro" id="IPR050835">
    <property type="entry name" value="ABC_transporter_sub-D"/>
</dbReference>
<keyword evidence="7" id="KW-0472">Membrane</keyword>
<dbReference type="GO" id="GO:0015910">
    <property type="term" value="P:long-chain fatty acid import into peroxisome"/>
    <property type="evidence" value="ECO:0007669"/>
    <property type="project" value="TreeGrafter"/>
</dbReference>
<dbReference type="SUPFAM" id="SSF52540">
    <property type="entry name" value="P-loop containing nucleoside triphosphate hydrolases"/>
    <property type="match status" value="1"/>
</dbReference>
<dbReference type="InterPro" id="IPR019734">
    <property type="entry name" value="TPR_rpt"/>
</dbReference>
<evidence type="ECO:0000313" key="12">
    <source>
        <dbReference type="Proteomes" id="UP000078561"/>
    </source>
</evidence>
<keyword evidence="12" id="KW-1185">Reference proteome</keyword>
<organism evidence="11">
    <name type="scientific">Absidia glauca</name>
    <name type="common">Pin mould</name>
    <dbReference type="NCBI Taxonomy" id="4829"/>
    <lineage>
        <taxon>Eukaryota</taxon>
        <taxon>Fungi</taxon>
        <taxon>Fungi incertae sedis</taxon>
        <taxon>Mucoromycota</taxon>
        <taxon>Mucoromycotina</taxon>
        <taxon>Mucoromycetes</taxon>
        <taxon>Mucorales</taxon>
        <taxon>Cunninghamellaceae</taxon>
        <taxon>Absidia</taxon>
    </lineage>
</organism>
<dbReference type="GO" id="GO:0042760">
    <property type="term" value="P:very long-chain fatty acid catabolic process"/>
    <property type="evidence" value="ECO:0007669"/>
    <property type="project" value="TreeGrafter"/>
</dbReference>
<dbReference type="Proteomes" id="UP000078561">
    <property type="component" value="Unassembled WGS sequence"/>
</dbReference>
<gene>
    <name evidence="11" type="primary">ABSGL_11051.1 scaffold 12129</name>
</gene>
<keyword evidence="6" id="KW-1133">Transmembrane helix</keyword>
<evidence type="ECO:0000256" key="2">
    <source>
        <dbReference type="ARBA" id="ARBA00022692"/>
    </source>
</evidence>
<reference evidence="11" key="1">
    <citation type="submission" date="2016-04" db="EMBL/GenBank/DDBJ databases">
        <authorList>
            <person name="Evans L.H."/>
            <person name="Alamgir A."/>
            <person name="Owens N."/>
            <person name="Weber N.D."/>
            <person name="Virtaneva K."/>
            <person name="Barbian K."/>
            <person name="Babar A."/>
            <person name="Rosenke K."/>
        </authorList>
    </citation>
    <scope>NUCLEOTIDE SEQUENCE [LARGE SCALE GENOMIC DNA]</scope>
    <source>
        <strain evidence="11">CBS 101.48</strain>
    </source>
</reference>
<dbReference type="EMBL" id="LT554433">
    <property type="protein sequence ID" value="SAM05182.1"/>
    <property type="molecule type" value="Genomic_DNA"/>
</dbReference>
<evidence type="ECO:0000256" key="7">
    <source>
        <dbReference type="ARBA" id="ARBA00023136"/>
    </source>
</evidence>
<keyword evidence="4 8" id="KW-0863">Zinc-finger</keyword>
<dbReference type="Gene3D" id="1.20.1560.10">
    <property type="entry name" value="ABC transporter type 1, transmembrane domain"/>
    <property type="match status" value="1"/>
</dbReference>
<evidence type="ECO:0000256" key="5">
    <source>
        <dbReference type="ARBA" id="ARBA00022833"/>
    </source>
</evidence>
<dbReference type="GO" id="GO:0140359">
    <property type="term" value="F:ABC-type transporter activity"/>
    <property type="evidence" value="ECO:0007669"/>
    <property type="project" value="InterPro"/>
</dbReference>
<evidence type="ECO:0000256" key="3">
    <source>
        <dbReference type="ARBA" id="ARBA00022723"/>
    </source>
</evidence>
<keyword evidence="1" id="KW-0813">Transport</keyword>
<feature type="region of interest" description="Disordered" evidence="9">
    <location>
        <begin position="1"/>
        <end position="27"/>
    </location>
</feature>
<dbReference type="GO" id="GO:0008270">
    <property type="term" value="F:zinc ion binding"/>
    <property type="evidence" value="ECO:0007669"/>
    <property type="project" value="UniProtKB-KW"/>
</dbReference>
<evidence type="ECO:0000256" key="8">
    <source>
        <dbReference type="PROSITE-ProRule" id="PRU00134"/>
    </source>
</evidence>
<dbReference type="PROSITE" id="PS50865">
    <property type="entry name" value="ZF_MYND_2"/>
    <property type="match status" value="1"/>
</dbReference>
<protein>
    <recommendedName>
        <fullName evidence="10">MYND-type domain-containing protein</fullName>
    </recommendedName>
</protein>
<dbReference type="Gene3D" id="3.40.50.300">
    <property type="entry name" value="P-loop containing nucleotide triphosphate hydrolases"/>
    <property type="match status" value="1"/>
</dbReference>
<feature type="compositionally biased region" description="Polar residues" evidence="9">
    <location>
        <begin position="1"/>
        <end position="23"/>
    </location>
</feature>
<dbReference type="AlphaFoldDB" id="A0A163TIK0"/>
<dbReference type="GO" id="GO:0005324">
    <property type="term" value="F:long-chain fatty acid transmembrane transporter activity"/>
    <property type="evidence" value="ECO:0007669"/>
    <property type="project" value="TreeGrafter"/>
</dbReference>
<dbReference type="InterPro" id="IPR011527">
    <property type="entry name" value="ABC1_TM_dom"/>
</dbReference>
<evidence type="ECO:0000256" key="4">
    <source>
        <dbReference type="ARBA" id="ARBA00022771"/>
    </source>
</evidence>
<dbReference type="Gene3D" id="6.10.140.2220">
    <property type="match status" value="1"/>
</dbReference>
<dbReference type="InterPro" id="IPR002893">
    <property type="entry name" value="Znf_MYND"/>
</dbReference>
<dbReference type="GO" id="GO:0006635">
    <property type="term" value="P:fatty acid beta-oxidation"/>
    <property type="evidence" value="ECO:0007669"/>
    <property type="project" value="TreeGrafter"/>
</dbReference>
<evidence type="ECO:0000313" key="11">
    <source>
        <dbReference type="EMBL" id="SAM05182.1"/>
    </source>
</evidence>
<dbReference type="SUPFAM" id="SSF48452">
    <property type="entry name" value="TPR-like"/>
    <property type="match status" value="1"/>
</dbReference>
<dbReference type="SUPFAM" id="SSF144232">
    <property type="entry name" value="HIT/MYND zinc finger-like"/>
    <property type="match status" value="1"/>
</dbReference>
<keyword evidence="3" id="KW-0479">Metal-binding</keyword>
<evidence type="ECO:0000256" key="6">
    <source>
        <dbReference type="ARBA" id="ARBA00022989"/>
    </source>
</evidence>
<dbReference type="SUPFAM" id="SSF90123">
    <property type="entry name" value="ABC transporter transmembrane region"/>
    <property type="match status" value="1"/>
</dbReference>
<sequence>MSTSSEVPASEQALSTEKQQGQEEYQDRYLEGSHQFVAYDLLEARGKSGETDDPDVKRYHEAKALFRKGYDLCMTIPRSLEDDVLAKYEEDIKTSAETMVDAWLLDDKAAPMSERVLILGQQYEKVLLTNIPEDQKEGFFVKYSLLFSAWILLVGKQFDHCITTLSLAVDTYDDLTARIFFLRASCYFSTNQLELGIKDLEKSLELDSNFHLAYSILGSVYVSLNNRELALKNFEKYLENGHPDTPDNINALYSMSLLLQQPKSDNKDAKEYYEKAKTAEARFKDLYGTHVGMNDIKRQAIQVYETPDEANRLILAGMPKKQYNEKIEQLIKAGILNTSYPASPDNCSHCGAGHLKDSPGKALLCCGACKSSWYCSRDCQKSDYKNHKATCKKLQQKPHVKRIWSARNVGDGPRCTHLAGHMVLWIQWVRRISLLGTLIDVLCFLSSIDMTRSVIKAIVSRNRKSFIAKIIFEFGLMMWPMSIVNNSLKLTISALSLSFRERLTKHAHNQYLDGTTFYRVSHLDNRLHNTDQLLTQDIDKFSDNLSHLFSDIAKPVVDIMLFSYKLGEAIGNGAPFHMIAYFIMSGVLLRAFSPPFGRYTAIEQKLEGNFRFSHSRIITHSEEVAFYGGGSREKEVVNSGFQKIMNHVRKVYTLRFLNGIFDSVLVKYCATMTAYYLLARPVFDPTYATKHMGAINDDPIKLMEDYSRNSSFLINLSQAVGRLILTGRDLTRFAGYTSRVAELFDVLADVRAGKYTRTMVSEEDGNSLESQVVDVNQMKGKLIVQDGAIIFDKVPIVTPNNDVLLRELSFKVERGMNTLVSGPNGSGILGDLWPLFGGTVVKPDASKLFYVPQKPYLPLGNLRDQVIYPDNYAESLAKGFTDSILMDLLETVHLSYLVEREGGWDTVQDWAEVASLIRHHEFHLSFDGEGYYEFRELDPDDINMTLGYGSGKSKPQPHLD</sequence>
<dbReference type="SMART" id="SM00028">
    <property type="entry name" value="TPR"/>
    <property type="match status" value="2"/>
</dbReference>
<dbReference type="OrthoDB" id="422637at2759"/>
<dbReference type="PANTHER" id="PTHR11384:SF62">
    <property type="entry name" value="ATP-BINDING CASSETTE SUB-FAMILY D MEMBER 3"/>
    <property type="match status" value="1"/>
</dbReference>
<dbReference type="PROSITE" id="PS01360">
    <property type="entry name" value="ZF_MYND_1"/>
    <property type="match status" value="1"/>
</dbReference>
<keyword evidence="2" id="KW-0812">Transmembrane</keyword>
<dbReference type="InterPro" id="IPR036640">
    <property type="entry name" value="ABC1_TM_sf"/>
</dbReference>